<dbReference type="GO" id="GO:0016020">
    <property type="term" value="C:membrane"/>
    <property type="evidence" value="ECO:0007669"/>
    <property type="project" value="UniProtKB-SubCell"/>
</dbReference>
<gene>
    <name evidence="13" type="ORF">B0A77_05595</name>
</gene>
<sequence length="337" mass="38748">MQKYYIKTAKTALILVYLVIIAGALVRMTGSGMGCPDWPKCFGYYIPPTDIKQLLWQPQHQYLENQVIIKDEKLYVAVANFKTQTTFDPTQWRPYTKHDYAIFNAKHTWIEYLNRLAGALAGIVVFLMAVCSFGFWKTNKKVTILSWITVILMGFQGWLGAKVVYSVLNPIKITLHTFVALLIVAVMLSAIDAAKKQVFQHENNILFKKILILSIFLTLIQIILGTQVRQFVDDQIKMLGYDQMHIILEHPTITFYIHRTLSMLVLFSTIYLYIQNKSFAVQLKLVNWIMLAVVFEALSGIIITYLHFPFASQPVHLVFASVLFGLQYQLVIQLIKK</sequence>
<dbReference type="OrthoDB" id="1447144at2"/>
<dbReference type="Pfam" id="PF02628">
    <property type="entry name" value="COX15-CtaA"/>
    <property type="match status" value="1"/>
</dbReference>
<keyword evidence="4" id="KW-0479">Metal-binding</keyword>
<dbReference type="AlphaFoldDB" id="A0A2H3KND0"/>
<dbReference type="EMBL" id="PCMW01000032">
    <property type="protein sequence ID" value="PDS25149.1"/>
    <property type="molecule type" value="Genomic_DNA"/>
</dbReference>
<comment type="pathway">
    <text evidence="11">Porphyrin-containing compound metabolism.</text>
</comment>
<dbReference type="PANTHER" id="PTHR35457:SF1">
    <property type="entry name" value="HEME A SYNTHASE"/>
    <property type="match status" value="1"/>
</dbReference>
<keyword evidence="7" id="KW-0408">Iron</keyword>
<keyword evidence="6" id="KW-0560">Oxidoreductase</keyword>
<dbReference type="InterPro" id="IPR050450">
    <property type="entry name" value="COX15/CtaA_HemeA_synthase"/>
</dbReference>
<reference evidence="13 14" key="1">
    <citation type="submission" date="2017-09" db="EMBL/GenBank/DDBJ databases">
        <title>Whole genomes of Flavobacteriaceae.</title>
        <authorList>
            <person name="Stine C."/>
            <person name="Li C."/>
            <person name="Tadesse D."/>
        </authorList>
    </citation>
    <scope>NUCLEOTIDE SEQUENCE [LARGE SCALE GENOMIC DNA]</scope>
    <source>
        <strain evidence="13 14">ATCC 35036</strain>
    </source>
</reference>
<dbReference type="GO" id="GO:0016491">
    <property type="term" value="F:oxidoreductase activity"/>
    <property type="evidence" value="ECO:0007669"/>
    <property type="project" value="UniProtKB-KW"/>
</dbReference>
<feature type="transmembrane region" description="Helical" evidence="12">
    <location>
        <begin position="12"/>
        <end position="30"/>
    </location>
</feature>
<dbReference type="InterPro" id="IPR003780">
    <property type="entry name" value="COX15/CtaA_fam"/>
</dbReference>
<evidence type="ECO:0000256" key="7">
    <source>
        <dbReference type="ARBA" id="ARBA00023004"/>
    </source>
</evidence>
<dbReference type="GO" id="GO:0046872">
    <property type="term" value="F:metal ion binding"/>
    <property type="evidence" value="ECO:0007669"/>
    <property type="project" value="UniProtKB-KW"/>
</dbReference>
<evidence type="ECO:0000256" key="9">
    <source>
        <dbReference type="ARBA" id="ARBA00023136"/>
    </source>
</evidence>
<keyword evidence="5 12" id="KW-1133">Transmembrane helix</keyword>
<evidence type="ECO:0000256" key="6">
    <source>
        <dbReference type="ARBA" id="ARBA00023002"/>
    </source>
</evidence>
<keyword evidence="10" id="KW-1015">Disulfide bond</keyword>
<feature type="transmembrane region" description="Helical" evidence="12">
    <location>
        <begin position="286"/>
        <end position="308"/>
    </location>
</feature>
<evidence type="ECO:0000313" key="14">
    <source>
        <dbReference type="Proteomes" id="UP000220828"/>
    </source>
</evidence>
<feature type="transmembrane region" description="Helical" evidence="12">
    <location>
        <begin position="253"/>
        <end position="274"/>
    </location>
</feature>
<proteinExistence type="predicted"/>
<feature type="transmembrane region" description="Helical" evidence="12">
    <location>
        <begin position="116"/>
        <end position="135"/>
    </location>
</feature>
<dbReference type="RefSeq" id="WP_097553825.1">
    <property type="nucleotide sequence ID" value="NZ_PCMW01000032.1"/>
</dbReference>
<keyword evidence="3 12" id="KW-0812">Transmembrane</keyword>
<accession>A0A2H3KND0</accession>
<comment type="caution">
    <text evidence="13">The sequence shown here is derived from an EMBL/GenBank/DDBJ whole genome shotgun (WGS) entry which is preliminary data.</text>
</comment>
<evidence type="ECO:0000256" key="11">
    <source>
        <dbReference type="ARBA" id="ARBA00023444"/>
    </source>
</evidence>
<evidence type="ECO:0000256" key="12">
    <source>
        <dbReference type="SAM" id="Phobius"/>
    </source>
</evidence>
<evidence type="ECO:0000256" key="4">
    <source>
        <dbReference type="ARBA" id="ARBA00022723"/>
    </source>
</evidence>
<keyword evidence="2" id="KW-1003">Cell membrane</keyword>
<organism evidence="13 14">
    <name type="scientific">Flavobacterium branchiophilum</name>
    <dbReference type="NCBI Taxonomy" id="55197"/>
    <lineage>
        <taxon>Bacteria</taxon>
        <taxon>Pseudomonadati</taxon>
        <taxon>Bacteroidota</taxon>
        <taxon>Flavobacteriia</taxon>
        <taxon>Flavobacteriales</taxon>
        <taxon>Flavobacteriaceae</taxon>
        <taxon>Flavobacterium</taxon>
    </lineage>
</organism>
<evidence type="ECO:0000256" key="8">
    <source>
        <dbReference type="ARBA" id="ARBA00023133"/>
    </source>
</evidence>
<comment type="subcellular location">
    <subcellularLocation>
        <location evidence="1">Membrane</location>
        <topology evidence="1">Multi-pass membrane protein</topology>
    </subcellularLocation>
</comment>
<feature type="transmembrane region" description="Helical" evidence="12">
    <location>
        <begin position="173"/>
        <end position="194"/>
    </location>
</feature>
<dbReference type="PANTHER" id="PTHR35457">
    <property type="entry name" value="HEME A SYNTHASE"/>
    <property type="match status" value="1"/>
</dbReference>
<evidence type="ECO:0000256" key="10">
    <source>
        <dbReference type="ARBA" id="ARBA00023157"/>
    </source>
</evidence>
<evidence type="ECO:0000256" key="1">
    <source>
        <dbReference type="ARBA" id="ARBA00004141"/>
    </source>
</evidence>
<keyword evidence="9 12" id="KW-0472">Membrane</keyword>
<feature type="transmembrane region" description="Helical" evidence="12">
    <location>
        <begin position="314"/>
        <end position="335"/>
    </location>
</feature>
<feature type="transmembrane region" description="Helical" evidence="12">
    <location>
        <begin position="142"/>
        <end position="161"/>
    </location>
</feature>
<keyword evidence="8" id="KW-0350">Heme biosynthesis</keyword>
<dbReference type="GO" id="GO:0006784">
    <property type="term" value="P:heme A biosynthetic process"/>
    <property type="evidence" value="ECO:0007669"/>
    <property type="project" value="InterPro"/>
</dbReference>
<name>A0A2H3KND0_9FLAO</name>
<evidence type="ECO:0000313" key="13">
    <source>
        <dbReference type="EMBL" id="PDS25149.1"/>
    </source>
</evidence>
<evidence type="ECO:0000256" key="3">
    <source>
        <dbReference type="ARBA" id="ARBA00022692"/>
    </source>
</evidence>
<evidence type="ECO:0000256" key="5">
    <source>
        <dbReference type="ARBA" id="ARBA00022989"/>
    </source>
</evidence>
<protein>
    <submittedName>
        <fullName evidence="13">Heme A synthase</fullName>
    </submittedName>
</protein>
<evidence type="ECO:0000256" key="2">
    <source>
        <dbReference type="ARBA" id="ARBA00022475"/>
    </source>
</evidence>
<dbReference type="Proteomes" id="UP000220828">
    <property type="component" value="Unassembled WGS sequence"/>
</dbReference>
<feature type="transmembrane region" description="Helical" evidence="12">
    <location>
        <begin position="206"/>
        <end position="224"/>
    </location>
</feature>